<accession>A0A101V0V4</accession>
<evidence type="ECO:0000256" key="1">
    <source>
        <dbReference type="SAM" id="MobiDB-lite"/>
    </source>
</evidence>
<dbReference type="EMBL" id="LMXB01000036">
    <property type="protein sequence ID" value="KUO20440.1"/>
    <property type="molecule type" value="Genomic_DNA"/>
</dbReference>
<protein>
    <recommendedName>
        <fullName evidence="4">DUF5753 domain-containing protein</fullName>
    </recommendedName>
</protein>
<dbReference type="AlphaFoldDB" id="A0A101V0V4"/>
<proteinExistence type="predicted"/>
<dbReference type="STRING" id="909626.AQJ91_14290"/>
<evidence type="ECO:0008006" key="4">
    <source>
        <dbReference type="Google" id="ProtNLM"/>
    </source>
</evidence>
<evidence type="ECO:0000313" key="3">
    <source>
        <dbReference type="Proteomes" id="UP000053260"/>
    </source>
</evidence>
<keyword evidence="3" id="KW-1185">Reference proteome</keyword>
<organism evidence="2 3">
    <name type="scientific">Streptomyces dysideae</name>
    <dbReference type="NCBI Taxonomy" id="909626"/>
    <lineage>
        <taxon>Bacteria</taxon>
        <taxon>Bacillati</taxon>
        <taxon>Actinomycetota</taxon>
        <taxon>Actinomycetes</taxon>
        <taxon>Kitasatosporales</taxon>
        <taxon>Streptomycetaceae</taxon>
        <taxon>Streptomyces</taxon>
    </lineage>
</organism>
<name>A0A101V0V4_9ACTN</name>
<sequence length="116" mass="12670">MRFPAATSPWRNRRPRLLVGAPHPGPQHLLPGRGPQHIRRTVPLSTAPDGPHLHLADHMSHDLADTSQHRTTGGRPATVAQLRLTFELLAASALSPQKSLALIEALAQDYAHEELP</sequence>
<evidence type="ECO:0000313" key="2">
    <source>
        <dbReference type="EMBL" id="KUO20440.1"/>
    </source>
</evidence>
<gene>
    <name evidence="2" type="ORF">AQJ91_14290</name>
</gene>
<feature type="region of interest" description="Disordered" evidence="1">
    <location>
        <begin position="1"/>
        <end position="36"/>
    </location>
</feature>
<reference evidence="2 3" key="1">
    <citation type="submission" date="2015-10" db="EMBL/GenBank/DDBJ databases">
        <title>Draft genome sequence of Streptomyces sp. RV15, isolated from a marine sponge.</title>
        <authorList>
            <person name="Ruckert C."/>
            <person name="Abdelmohsen U.R."/>
            <person name="Winkler A."/>
            <person name="Hentschel U."/>
            <person name="Kalinowski J."/>
            <person name="Kampfer P."/>
            <person name="Glaeser S."/>
        </authorList>
    </citation>
    <scope>NUCLEOTIDE SEQUENCE [LARGE SCALE GENOMIC DNA]</scope>
    <source>
        <strain evidence="2 3">RV15</strain>
    </source>
</reference>
<dbReference type="Proteomes" id="UP000053260">
    <property type="component" value="Unassembled WGS sequence"/>
</dbReference>
<comment type="caution">
    <text evidence="2">The sequence shown here is derived from an EMBL/GenBank/DDBJ whole genome shotgun (WGS) entry which is preliminary data.</text>
</comment>